<keyword evidence="4" id="KW-1185">Reference proteome</keyword>
<dbReference type="AlphaFoldDB" id="A0A0G4L245"/>
<proteinExistence type="predicted"/>
<accession>A0A0G4L245</accession>
<dbReference type="SUPFAM" id="SSF51182">
    <property type="entry name" value="RmlC-like cupins"/>
    <property type="match status" value="1"/>
</dbReference>
<reference evidence="4 5" key="1">
    <citation type="submission" date="2015-05" db="EMBL/GenBank/DDBJ databases">
        <authorList>
            <person name="Fogelqvist Johan"/>
        </authorList>
    </citation>
    <scope>NUCLEOTIDE SEQUENCE [LARGE SCALE GENOMIC DNA]</scope>
    <source>
        <strain evidence="3">VL1</strain>
        <strain evidence="2">VL2</strain>
    </source>
</reference>
<dbReference type="Pfam" id="PF07883">
    <property type="entry name" value="Cupin_2"/>
    <property type="match status" value="1"/>
</dbReference>
<dbReference type="PANTHER" id="PTHR38599:SF1">
    <property type="entry name" value="CUPIN DOMAIN PROTEIN (AFU_ORTHOLOGUE AFUA_3G13620)"/>
    <property type="match status" value="1"/>
</dbReference>
<dbReference type="InterPro" id="IPR014710">
    <property type="entry name" value="RmlC-like_jellyroll"/>
</dbReference>
<dbReference type="InterPro" id="IPR011051">
    <property type="entry name" value="RmlC_Cupin_sf"/>
</dbReference>
<evidence type="ECO:0000259" key="1">
    <source>
        <dbReference type="Pfam" id="PF07883"/>
    </source>
</evidence>
<organism evidence="2 5">
    <name type="scientific">Verticillium longisporum</name>
    <name type="common">Verticillium dahliae var. longisporum</name>
    <dbReference type="NCBI Taxonomy" id="100787"/>
    <lineage>
        <taxon>Eukaryota</taxon>
        <taxon>Fungi</taxon>
        <taxon>Dikarya</taxon>
        <taxon>Ascomycota</taxon>
        <taxon>Pezizomycotina</taxon>
        <taxon>Sordariomycetes</taxon>
        <taxon>Hypocreomycetidae</taxon>
        <taxon>Glomerellales</taxon>
        <taxon>Plectosphaerellaceae</taxon>
        <taxon>Verticillium</taxon>
    </lineage>
</organism>
<dbReference type="CDD" id="cd02234">
    <property type="entry name" value="cupin_BLR7677-like"/>
    <property type="match status" value="1"/>
</dbReference>
<protein>
    <recommendedName>
        <fullName evidence="1">Cupin type-2 domain-containing protein</fullName>
    </recommendedName>
</protein>
<evidence type="ECO:0000313" key="5">
    <source>
        <dbReference type="Proteomes" id="UP000045706"/>
    </source>
</evidence>
<dbReference type="Proteomes" id="UP000044602">
    <property type="component" value="Unassembled WGS sequence"/>
</dbReference>
<dbReference type="EMBL" id="CVQI01006668">
    <property type="protein sequence ID" value="CRK16074.1"/>
    <property type="molecule type" value="Genomic_DNA"/>
</dbReference>
<name>A0A0G4L245_VERLO</name>
<dbReference type="PANTHER" id="PTHR38599">
    <property type="entry name" value="CUPIN DOMAIN PROTEIN (AFU_ORTHOLOGUE AFUA_3G13620)"/>
    <property type="match status" value="1"/>
</dbReference>
<gene>
    <name evidence="3" type="ORF">BN1708_008663</name>
    <name evidence="2" type="ORF">BN1723_002249</name>
</gene>
<evidence type="ECO:0000313" key="2">
    <source>
        <dbReference type="EMBL" id="CRK16074.1"/>
    </source>
</evidence>
<dbReference type="STRING" id="100787.A0A0G4L245"/>
<dbReference type="EMBL" id="CVQH01027305">
    <property type="protein sequence ID" value="CRK42119.1"/>
    <property type="molecule type" value="Genomic_DNA"/>
</dbReference>
<dbReference type="Proteomes" id="UP000045706">
    <property type="component" value="Unassembled WGS sequence"/>
</dbReference>
<sequence length="130" mass="14086">MDPSNEEIRARPREKGTVLYDHELKNAPGKSIIALEVAFPPGGWTPPHRHAGATVVATVLEGQILSGMNGNPPKVYEVGESFVEHPGCHHTVSDNYSKEKPGRLMAVFLVDTEVVVKGGYGALVELDEGW</sequence>
<feature type="domain" description="Cupin type-2" evidence="1">
    <location>
        <begin position="37"/>
        <end position="108"/>
    </location>
</feature>
<dbReference type="InterPro" id="IPR013096">
    <property type="entry name" value="Cupin_2"/>
</dbReference>
<dbReference type="Gene3D" id="2.60.120.10">
    <property type="entry name" value="Jelly Rolls"/>
    <property type="match status" value="1"/>
</dbReference>
<evidence type="ECO:0000313" key="3">
    <source>
        <dbReference type="EMBL" id="CRK42119.1"/>
    </source>
</evidence>
<evidence type="ECO:0000313" key="4">
    <source>
        <dbReference type="Proteomes" id="UP000044602"/>
    </source>
</evidence>